<reference evidence="5" key="4">
    <citation type="journal article" date="2017" name="BMC Genomics">
        <title>Gapless genome assembly of Colletotrichum higginsianum reveals chromosome structure and association of transposable elements with secondary metabolite gene clusters.</title>
        <authorList>
            <person name="Dallery J.-F."/>
            <person name="Lapalu N."/>
            <person name="Zampounis A."/>
            <person name="Pigne S."/>
            <person name="Luyten I."/>
            <person name="Amselem J."/>
            <person name="Wittenberg A.H.J."/>
            <person name="Zhou S."/>
            <person name="de Queiroz M.V."/>
            <person name="Robin G.P."/>
            <person name="Auger A."/>
            <person name="Hainaut M."/>
            <person name="Henrissat B."/>
            <person name="Kim K.-T."/>
            <person name="Lee Y.-H."/>
            <person name="Lespinet O."/>
            <person name="Schwartz D.C."/>
            <person name="Thon M.R."/>
            <person name="O'Connell R.J."/>
        </authorList>
    </citation>
    <scope>NUCLEOTIDE SEQUENCE [LARGE SCALE GENOMIC DNA]</scope>
    <source>
        <strain evidence="5">IMI 349063</strain>
    </source>
</reference>
<dbReference type="RefSeq" id="XP_018152942.1">
    <property type="nucleotide sequence ID" value="XM_018306101.1"/>
</dbReference>
<proteinExistence type="predicted"/>
<dbReference type="HOGENOM" id="CLU_038958_0_0_1"/>
<dbReference type="Proteomes" id="UP000092177">
    <property type="component" value="Chromosome 8"/>
</dbReference>
<accession>H1UXV9</accession>
<reference evidence="4" key="2">
    <citation type="journal article" date="2012" name="Nat. Genet.">
        <title>Lifestyle transitions in plant pathogenic Colletotrichum fungi deciphered by genome and transcriptome analyses.</title>
        <authorList>
            <person name="O'Connell R.J."/>
            <person name="Thon M.R."/>
            <person name="Hacquard S."/>
            <person name="Amyotte S.G."/>
            <person name="Kleemann J."/>
            <person name="Torres M.F."/>
            <person name="Damm U."/>
            <person name="Buiate E.A."/>
            <person name="Epstein L."/>
            <person name="Alkan N."/>
            <person name="Altmueller J."/>
            <person name="Alvarado-Balderrama L."/>
            <person name="Bauser C.A."/>
            <person name="Becker C."/>
            <person name="Birren B.W."/>
            <person name="Chen Z."/>
            <person name="Choi J."/>
            <person name="Crouch J.A."/>
            <person name="Duvick J.P."/>
            <person name="Farman M.A."/>
            <person name="Gan P."/>
            <person name="Heiman D."/>
            <person name="Henrissat B."/>
            <person name="Howard R.J."/>
            <person name="Kabbage M."/>
            <person name="Koch C."/>
            <person name="Kracher B."/>
            <person name="Kubo Y."/>
            <person name="Law A.D."/>
            <person name="Lebrun M.-H."/>
            <person name="Lee Y.-H."/>
            <person name="Miyara I."/>
            <person name="Moore N."/>
            <person name="Neumann U."/>
            <person name="Nordstroem K."/>
            <person name="Panaccione D.G."/>
            <person name="Panstruga R."/>
            <person name="Place M."/>
            <person name="Proctor R.H."/>
            <person name="Prusky D."/>
            <person name="Rech G."/>
            <person name="Reinhardt R."/>
            <person name="Rollins J.A."/>
            <person name="Rounsley S."/>
            <person name="Schardl C.L."/>
            <person name="Schwartz D.C."/>
            <person name="Shenoy N."/>
            <person name="Shirasu K."/>
            <person name="Sikhakolli U.R."/>
            <person name="Stueber K."/>
            <person name="Sukno S.A."/>
            <person name="Sweigard J.A."/>
            <person name="Takano Y."/>
            <person name="Takahara H."/>
            <person name="Trail F."/>
            <person name="van der Does H.C."/>
            <person name="Voll L.M."/>
            <person name="Will I."/>
            <person name="Young S."/>
            <person name="Zeng Q."/>
            <person name="Zhang J."/>
            <person name="Zhou S."/>
            <person name="Dickman M.B."/>
            <person name="Schulze-Lefert P."/>
            <person name="Ver Loren van Themaat E."/>
            <person name="Ma L.-J."/>
            <person name="Vaillancourt L.J."/>
        </authorList>
    </citation>
    <scope>NUCLEOTIDE SEQUENCE [LARGE SCALE GENOMIC DNA]</scope>
    <source>
        <strain evidence="4">IMI 349063</strain>
    </source>
</reference>
<evidence type="ECO:0000313" key="5">
    <source>
        <dbReference type="Proteomes" id="UP000092177"/>
    </source>
</evidence>
<reference evidence="2" key="1">
    <citation type="submission" date="2011-12" db="EMBL/GenBank/DDBJ databases">
        <title>The genome sequence of Colletotrichum higginsianum IMI 34906.</title>
        <authorList>
            <person name="Ma L.-J."/>
            <person name="O'Connell R."/>
            <person name="van Themaat E.V.L."/>
            <person name="Stueber K."/>
            <person name="Young S.K."/>
            <person name="Zeng Q."/>
            <person name="Gargeya S."/>
            <person name="Fitzgerald M."/>
            <person name="Haas B."/>
            <person name="Abouelleil A."/>
            <person name="Alvarado L."/>
            <person name="Arachchi H.M."/>
            <person name="Berlin A."/>
            <person name="Chapman S.B."/>
            <person name="Gearin G."/>
            <person name="Goldberg J."/>
            <person name="Griggs A."/>
            <person name="Gujja S."/>
            <person name="Hansen M."/>
            <person name="Heiman D."/>
            <person name="Howarth C."/>
            <person name="Larimer J."/>
            <person name="Lui A."/>
            <person name="MacDonald P.J.P."/>
            <person name="McCowen C."/>
            <person name="Montmayeur A."/>
            <person name="Murphy C."/>
            <person name="Neiman D."/>
            <person name="Pearson M."/>
            <person name="Priest M."/>
            <person name="Roberts A."/>
            <person name="Saif S."/>
            <person name="Shea T."/>
            <person name="Sisk P."/>
            <person name="Stolte C."/>
            <person name="Sykes S."/>
            <person name="Wortman J."/>
            <person name="Nusbaum C."/>
            <person name="Birren B."/>
        </authorList>
    </citation>
    <scope>NUCLEOTIDE SEQUENCE [LARGE SCALE GENOMIC DNA]</scope>
    <source>
        <strain evidence="2">IMI 349063</strain>
    </source>
</reference>
<sequence>MARTEEQPDFSIVGVLKGADGQPIDLNLSYTCRLVASEMHGLALRTNTITFSTVTSDELRILAQCFQSAKVSHVDGYREGMSYYAVQYMPDKVFDELKLKYPPFIPVLERMRSEKEADCFMVTDMKRKGPYGEAMSLWSDFLKEVVQSVLPLDPDHKFVHRYWTESGGSVTDDPPEEVARTILRSIDMIECPLTHWAIPADHVMNADELAKGLLSDRVRMKRDRIKYRFSAAAAAVLFLQSLGNGRCAHLRKIVLHEDHESVVHPQRHGLGLIPFCQQNPRLFVQRRVDLWKNALQYDSRWNMIPMARYMDKFHLPSDWGIISSDVSHIIHRWVKEALALAPAGMPANSFSLIFDGQPIPHLATQIFQSTLQRDVTWQLAWEESVRRGIIAEPPLFRGEAWSDWYPGYYFRGFPQAMKDIADQKSVVQCNFDVGEPWNVERMVQDHMDWNAQKWAEQMREGHEPKLWETVPPLPTWRSVLEENLVPIPDGPYLPYGDSDSDIDFPSSSDSDSDSD</sequence>
<dbReference type="KEGG" id="chig:CH63R_11127"/>
<reference evidence="3" key="3">
    <citation type="submission" date="2016-02" db="EMBL/GenBank/DDBJ databases">
        <title>Resequencing and annotation of the Colletotrichum higginsianum genome.</title>
        <authorList>
            <person name="O'Connell R."/>
            <person name="Zambounis A."/>
            <person name="Thon M."/>
            <person name="Dallery J.-F."/>
        </authorList>
    </citation>
    <scope>NUCLEOTIDE SEQUENCE [LARGE SCALE GENOMIC DNA]</scope>
    <source>
        <strain evidence="3">IMI 349063</strain>
    </source>
</reference>
<dbReference type="eggNOG" id="ENOG502SNVZ">
    <property type="taxonomic scope" value="Eukaryota"/>
</dbReference>
<organism evidence="2 4">
    <name type="scientific">Colletotrichum higginsianum (strain IMI 349063)</name>
    <name type="common">Crucifer anthracnose fungus</name>
    <dbReference type="NCBI Taxonomy" id="759273"/>
    <lineage>
        <taxon>Eukaryota</taxon>
        <taxon>Fungi</taxon>
        <taxon>Dikarya</taxon>
        <taxon>Ascomycota</taxon>
        <taxon>Pezizomycotina</taxon>
        <taxon>Sordariomycetes</taxon>
        <taxon>Hypocreomycetidae</taxon>
        <taxon>Glomerellales</taxon>
        <taxon>Glomerellaceae</taxon>
        <taxon>Colletotrichum</taxon>
        <taxon>Colletotrichum destructivum species complex</taxon>
    </lineage>
</organism>
<feature type="region of interest" description="Disordered" evidence="1">
    <location>
        <begin position="490"/>
        <end position="515"/>
    </location>
</feature>
<name>H1UXV9_COLHI</name>
<gene>
    <name evidence="2" type="ORF">CH063_00868</name>
    <name evidence="3" type="ORF">CH63R_11127</name>
</gene>
<dbReference type="AlphaFoldDB" id="H1UXV9"/>
<dbReference type="EMBL" id="CACQ02000546">
    <property type="protein sequence ID" value="CCF32810.1"/>
    <property type="molecule type" value="Genomic_DNA"/>
</dbReference>
<evidence type="ECO:0000256" key="1">
    <source>
        <dbReference type="SAM" id="MobiDB-lite"/>
    </source>
</evidence>
<dbReference type="VEuPathDB" id="FungiDB:CH63R_11127"/>
<evidence type="ECO:0000313" key="4">
    <source>
        <dbReference type="Proteomes" id="UP000007174"/>
    </source>
</evidence>
<dbReference type="EMBL" id="LTAN01000008">
    <property type="protein sequence ID" value="OBR04424.1"/>
    <property type="molecule type" value="Genomic_DNA"/>
</dbReference>
<evidence type="ECO:0000313" key="3">
    <source>
        <dbReference type="EMBL" id="OBR04424.1"/>
    </source>
</evidence>
<protein>
    <submittedName>
        <fullName evidence="3">C6 transcription factor</fullName>
    </submittedName>
</protein>
<dbReference type="OrthoDB" id="5062850at2759"/>
<keyword evidence="5" id="KW-1185">Reference proteome</keyword>
<dbReference type="Proteomes" id="UP000007174">
    <property type="component" value="Unassembled WGS sequence"/>
</dbReference>
<dbReference type="GeneID" id="28870208"/>
<evidence type="ECO:0000313" key="2">
    <source>
        <dbReference type="EMBL" id="CCF32810.1"/>
    </source>
</evidence>